<feature type="transmembrane region" description="Helical" evidence="9">
    <location>
        <begin position="54"/>
        <end position="71"/>
    </location>
</feature>
<evidence type="ECO:0000259" key="10">
    <source>
        <dbReference type="Pfam" id="PF00999"/>
    </source>
</evidence>
<feature type="transmembrane region" description="Helical" evidence="9">
    <location>
        <begin position="186"/>
        <end position="211"/>
    </location>
</feature>
<name>A0A0W0YNX3_9GAMM</name>
<dbReference type="GO" id="GO:0015297">
    <property type="term" value="F:antiporter activity"/>
    <property type="evidence" value="ECO:0007669"/>
    <property type="project" value="UniProtKB-KW"/>
</dbReference>
<feature type="transmembrane region" description="Helical" evidence="9">
    <location>
        <begin position="295"/>
        <end position="312"/>
    </location>
</feature>
<sequence length="607" mass="67056">MSEKLVLLFSLILLIGFVCQWIASRLKVPAIIFLLISGIFIGSQIHWLALNKQLNNLLFPFVSFSVAVILFEGSMTLKFSKIRGVGSVIRNLISLGAITTFLLVATATHLLMKFSWGISFLFAALMVVTGPTVIAPMLRILRPNANIANVLQWEGILIDPIGAILAVLVFEFIISNTLSGGFISGVFTFGKIILIGASLGFIGGMSLGIAFKKYWIPQDLQNFAVLSCISVIYASSNYIISESGLLSVTMMGLSLANIKGIELDEILNFKENLSLVLLSILFLILAAQIDLSSFFVLGYPAILLFLVIQFIIRPLNVYLSSLGSSLTIPERHMIAWIAPRGIVAAAISALFAMRLGNLGYADASKLAPLTFFMIIGTITLQSLTAKTIALKLKVAEPEPQGFLIIGANKVAQAIATQLQESNFYVCLVDEEWSALSDAKMKGLITIWGNPISQHVENNLNLLKIKHLLILSPYLELNILAAKHYRYFFSEREIFAIQTVLPQDGQIEEKFYFKHSGRNLFTQDVTYQYLENLLTLGAKIKTTLLTEQFSYEQYLKSETNIISTPLFAIDPKGYIYVFSNQITFTPGNGWKIIGISYSQTRPSAQLAP</sequence>
<evidence type="ECO:0000259" key="11">
    <source>
        <dbReference type="Pfam" id="PF02254"/>
    </source>
</evidence>
<dbReference type="PATRIC" id="fig|28087.4.peg.1258"/>
<feature type="transmembrane region" description="Helical" evidence="9">
    <location>
        <begin position="366"/>
        <end position="383"/>
    </location>
</feature>
<evidence type="ECO:0000256" key="4">
    <source>
        <dbReference type="ARBA" id="ARBA00022475"/>
    </source>
</evidence>
<feature type="transmembrane region" description="Helical" evidence="9">
    <location>
        <begin position="223"/>
        <end position="239"/>
    </location>
</feature>
<keyword evidence="6 9" id="KW-1133">Transmembrane helix</keyword>
<dbReference type="AlphaFoldDB" id="A0A0W0YNX3"/>
<feature type="domain" description="RCK N-terminal" evidence="11">
    <location>
        <begin position="402"/>
        <end position="495"/>
    </location>
</feature>
<reference evidence="12 13" key="1">
    <citation type="submission" date="2015-11" db="EMBL/GenBank/DDBJ databases">
        <title>Genomic analysis of 38 Legionella species identifies large and diverse effector repertoires.</title>
        <authorList>
            <person name="Burstein D."/>
            <person name="Amaro F."/>
            <person name="Zusman T."/>
            <person name="Lifshitz Z."/>
            <person name="Cohen O."/>
            <person name="Gilbert J.A."/>
            <person name="Pupko T."/>
            <person name="Shuman H.A."/>
            <person name="Segal G."/>
        </authorList>
    </citation>
    <scope>NUCLEOTIDE SEQUENCE [LARGE SCALE GENOMIC DNA]</scope>
    <source>
        <strain evidence="12 13">Mt.St.Helens-4</strain>
    </source>
</reference>
<dbReference type="PANTHER" id="PTHR32507:SF0">
    <property type="entry name" value="NA(+)_H(+) ANTIPORTER 2-RELATED"/>
    <property type="match status" value="1"/>
</dbReference>
<dbReference type="RefSeq" id="WP_027271841.1">
    <property type="nucleotide sequence ID" value="NZ_CAAAJE010000025.1"/>
</dbReference>
<keyword evidence="3" id="KW-0050">Antiport</keyword>
<dbReference type="Gene3D" id="3.40.50.720">
    <property type="entry name" value="NAD(P)-binding Rossmann-like Domain"/>
    <property type="match status" value="1"/>
</dbReference>
<keyword evidence="4" id="KW-1003">Cell membrane</keyword>
<dbReference type="InterPro" id="IPR006153">
    <property type="entry name" value="Cation/H_exchanger_TM"/>
</dbReference>
<dbReference type="Proteomes" id="UP000054621">
    <property type="component" value="Unassembled WGS sequence"/>
</dbReference>
<evidence type="ECO:0000313" key="13">
    <source>
        <dbReference type="Proteomes" id="UP000054621"/>
    </source>
</evidence>
<proteinExistence type="predicted"/>
<feature type="transmembrane region" description="Helical" evidence="9">
    <location>
        <begin position="118"/>
        <end position="141"/>
    </location>
</feature>
<dbReference type="Pfam" id="PF02254">
    <property type="entry name" value="TrkA_N"/>
    <property type="match status" value="1"/>
</dbReference>
<keyword evidence="7" id="KW-0406">Ion transport</keyword>
<dbReference type="GO" id="GO:0006813">
    <property type="term" value="P:potassium ion transport"/>
    <property type="evidence" value="ECO:0007669"/>
    <property type="project" value="InterPro"/>
</dbReference>
<dbReference type="InterPro" id="IPR036291">
    <property type="entry name" value="NAD(P)-bd_dom_sf"/>
</dbReference>
<evidence type="ECO:0000256" key="1">
    <source>
        <dbReference type="ARBA" id="ARBA00004651"/>
    </source>
</evidence>
<dbReference type="OrthoDB" id="570124at2"/>
<feature type="domain" description="Cation/H+ exchanger transmembrane" evidence="10">
    <location>
        <begin position="15"/>
        <end position="389"/>
    </location>
</feature>
<keyword evidence="8 9" id="KW-0472">Membrane</keyword>
<evidence type="ECO:0000256" key="6">
    <source>
        <dbReference type="ARBA" id="ARBA00022989"/>
    </source>
</evidence>
<dbReference type="PANTHER" id="PTHR32507">
    <property type="entry name" value="NA(+)/H(+) ANTIPORTER 1"/>
    <property type="match status" value="1"/>
</dbReference>
<evidence type="ECO:0000313" key="12">
    <source>
        <dbReference type="EMBL" id="KTD58578.1"/>
    </source>
</evidence>
<organism evidence="12 13">
    <name type="scientific">Legionella sainthelensi</name>
    <dbReference type="NCBI Taxonomy" id="28087"/>
    <lineage>
        <taxon>Bacteria</taxon>
        <taxon>Pseudomonadati</taxon>
        <taxon>Pseudomonadota</taxon>
        <taxon>Gammaproteobacteria</taxon>
        <taxon>Legionellales</taxon>
        <taxon>Legionellaceae</taxon>
        <taxon>Legionella</taxon>
    </lineage>
</organism>
<dbReference type="SUPFAM" id="SSF51735">
    <property type="entry name" value="NAD(P)-binding Rossmann-fold domains"/>
    <property type="match status" value="1"/>
</dbReference>
<keyword evidence="5 9" id="KW-0812">Transmembrane</keyword>
<feature type="transmembrane region" description="Helical" evidence="9">
    <location>
        <begin position="6"/>
        <end position="23"/>
    </location>
</feature>
<evidence type="ECO:0000256" key="8">
    <source>
        <dbReference type="ARBA" id="ARBA00023136"/>
    </source>
</evidence>
<feature type="transmembrane region" description="Helical" evidence="9">
    <location>
        <begin position="30"/>
        <end position="48"/>
    </location>
</feature>
<protein>
    <submittedName>
        <fullName evidence="12">K(+)/H(+) antiporter NhaP</fullName>
    </submittedName>
</protein>
<evidence type="ECO:0000256" key="9">
    <source>
        <dbReference type="SAM" id="Phobius"/>
    </source>
</evidence>
<dbReference type="EMBL" id="LNYV01000013">
    <property type="protein sequence ID" value="KTD58578.1"/>
    <property type="molecule type" value="Genomic_DNA"/>
</dbReference>
<dbReference type="InterPro" id="IPR038770">
    <property type="entry name" value="Na+/solute_symporter_sf"/>
</dbReference>
<keyword evidence="2" id="KW-0813">Transport</keyword>
<evidence type="ECO:0000256" key="5">
    <source>
        <dbReference type="ARBA" id="ARBA00022692"/>
    </source>
</evidence>
<dbReference type="Pfam" id="PF00999">
    <property type="entry name" value="Na_H_Exchanger"/>
    <property type="match status" value="1"/>
</dbReference>
<dbReference type="GO" id="GO:0005886">
    <property type="term" value="C:plasma membrane"/>
    <property type="evidence" value="ECO:0007669"/>
    <property type="project" value="UniProtKB-SubCell"/>
</dbReference>
<dbReference type="eggNOG" id="COG0025">
    <property type="taxonomic scope" value="Bacteria"/>
</dbReference>
<dbReference type="Gene3D" id="1.20.1530.20">
    <property type="match status" value="1"/>
</dbReference>
<feature type="transmembrane region" description="Helical" evidence="9">
    <location>
        <begin position="333"/>
        <end position="354"/>
    </location>
</feature>
<gene>
    <name evidence="12" type="primary">nhaP</name>
    <name evidence="12" type="ORF">Lsai_1185</name>
</gene>
<feature type="transmembrane region" description="Helical" evidence="9">
    <location>
        <begin position="153"/>
        <end position="174"/>
    </location>
</feature>
<evidence type="ECO:0000256" key="2">
    <source>
        <dbReference type="ARBA" id="ARBA00022448"/>
    </source>
</evidence>
<dbReference type="InterPro" id="IPR003148">
    <property type="entry name" value="RCK_N"/>
</dbReference>
<comment type="caution">
    <text evidence="12">The sequence shown here is derived from an EMBL/GenBank/DDBJ whole genome shotgun (WGS) entry which is preliminary data.</text>
</comment>
<accession>A0A0W0YNX3</accession>
<evidence type="ECO:0000256" key="3">
    <source>
        <dbReference type="ARBA" id="ARBA00022449"/>
    </source>
</evidence>
<dbReference type="GO" id="GO:1902600">
    <property type="term" value="P:proton transmembrane transport"/>
    <property type="evidence" value="ECO:0007669"/>
    <property type="project" value="InterPro"/>
</dbReference>
<feature type="transmembrane region" description="Helical" evidence="9">
    <location>
        <begin position="92"/>
        <end position="112"/>
    </location>
</feature>
<evidence type="ECO:0000256" key="7">
    <source>
        <dbReference type="ARBA" id="ARBA00023065"/>
    </source>
</evidence>
<comment type="subcellular location">
    <subcellularLocation>
        <location evidence="1">Cell membrane</location>
        <topology evidence="1">Multi-pass membrane protein</topology>
    </subcellularLocation>
</comment>